<proteinExistence type="predicted"/>
<feature type="compositionally biased region" description="Basic and acidic residues" evidence="1">
    <location>
        <begin position="46"/>
        <end position="58"/>
    </location>
</feature>
<gene>
    <name evidence="2" type="ORF">UL81_08215</name>
</gene>
<sequence>MSLNLSLDLNTASIADLEALLAAARAAGVPETAALRLEGEVLHVDIDSPRRTQNDHPAPRSPKGLDNTASSVLDAIGKYLENSRNNNDGRGDTFGHFG</sequence>
<dbReference type="STRING" id="161896.UL81_08215"/>
<reference evidence="2 3" key="1">
    <citation type="journal article" date="2015" name="Genome Announc.">
        <title>Complete Genome Sequence of Corynebacterium camporealensis DSM 44610, Isolated from the Milk of a Manchega Sheep with Subclinical Mastitis.</title>
        <authorList>
            <person name="Ruckert C."/>
            <person name="Albersmeier A."/>
            <person name="Winkler A."/>
            <person name="Tauch A."/>
        </authorList>
    </citation>
    <scope>NUCLEOTIDE SEQUENCE [LARGE SCALE GENOMIC DNA]</scope>
    <source>
        <strain evidence="2 3">DSM 44610</strain>
    </source>
</reference>
<dbReference type="Proteomes" id="UP000033566">
    <property type="component" value="Chromosome"/>
</dbReference>
<dbReference type="HOGENOM" id="CLU_165986_0_0_11"/>
<feature type="region of interest" description="Disordered" evidence="1">
    <location>
        <begin position="46"/>
        <end position="68"/>
    </location>
</feature>
<dbReference type="RefSeq" id="WP_035105345.1">
    <property type="nucleotide sequence ID" value="NZ_CP011311.1"/>
</dbReference>
<protein>
    <submittedName>
        <fullName evidence="2">Uncharacterized protein</fullName>
    </submittedName>
</protein>
<dbReference type="EMBL" id="CP011311">
    <property type="protein sequence ID" value="AKE39597.1"/>
    <property type="molecule type" value="Genomic_DNA"/>
</dbReference>
<dbReference type="KEGG" id="ccj:UL81_08215"/>
<accession>A0A0F6QWT7</accession>
<evidence type="ECO:0000313" key="3">
    <source>
        <dbReference type="Proteomes" id="UP000033566"/>
    </source>
</evidence>
<keyword evidence="3" id="KW-1185">Reference proteome</keyword>
<evidence type="ECO:0000313" key="2">
    <source>
        <dbReference type="EMBL" id="AKE39597.1"/>
    </source>
</evidence>
<evidence type="ECO:0000256" key="1">
    <source>
        <dbReference type="SAM" id="MobiDB-lite"/>
    </source>
</evidence>
<dbReference type="PATRIC" id="fig|161896.4.peg.1609"/>
<name>A0A0F6QWT7_9CORY</name>
<dbReference type="AlphaFoldDB" id="A0A0F6QWT7"/>
<organism evidence="2 3">
    <name type="scientific">Corynebacterium camporealensis</name>
    <dbReference type="NCBI Taxonomy" id="161896"/>
    <lineage>
        <taxon>Bacteria</taxon>
        <taxon>Bacillati</taxon>
        <taxon>Actinomycetota</taxon>
        <taxon>Actinomycetes</taxon>
        <taxon>Mycobacteriales</taxon>
        <taxon>Corynebacteriaceae</taxon>
        <taxon>Corynebacterium</taxon>
    </lineage>
</organism>